<evidence type="ECO:0000313" key="3">
    <source>
        <dbReference type="Proteomes" id="UP000235994"/>
    </source>
</evidence>
<dbReference type="Proteomes" id="UP000235994">
    <property type="component" value="Unassembled WGS sequence"/>
</dbReference>
<gene>
    <name evidence="2" type="ORF">C1I89_23570</name>
    <name evidence="1" type="ORF">C1I89_33785</name>
</gene>
<dbReference type="EMBL" id="POQS01000052">
    <property type="protein sequence ID" value="PND29616.1"/>
    <property type="molecule type" value="Genomic_DNA"/>
</dbReference>
<evidence type="ECO:0000313" key="1">
    <source>
        <dbReference type="EMBL" id="PND29616.1"/>
    </source>
</evidence>
<protein>
    <submittedName>
        <fullName evidence="1">Uncharacterized protein</fullName>
    </submittedName>
</protein>
<dbReference type="EMBL" id="POQS01000006">
    <property type="protein sequence ID" value="PND31789.1"/>
    <property type="molecule type" value="Genomic_DNA"/>
</dbReference>
<reference evidence="1 3" key="1">
    <citation type="submission" date="2018-01" db="EMBL/GenBank/DDBJ databases">
        <title>The draft genome of an aniline degradation strain ANB-1.</title>
        <authorList>
            <person name="Zhang L."/>
            <person name="Jiang J."/>
        </authorList>
    </citation>
    <scope>NUCLEOTIDE SEQUENCE [LARGE SCALE GENOMIC DNA]</scope>
    <source>
        <strain evidence="1 3">ANB-1</strain>
    </source>
</reference>
<name>A0A2N8K845_9BURK</name>
<sequence length="104" mass="12393">MFRFEQDKPEVISLLRRAILSYRGIVSWVLQDFDRGSGRRSNWVIMPRRLLEVEQKAQDLEISPRKYMTRYEPEFGAIAYRDMAGLTEHVLNFFEHLDSKKPES</sequence>
<keyword evidence="3" id="KW-1185">Reference proteome</keyword>
<accession>A0A2N8K845</accession>
<comment type="caution">
    <text evidence="1">The sequence shown here is derived from an EMBL/GenBank/DDBJ whole genome shotgun (WGS) entry which is preliminary data.</text>
</comment>
<proteinExistence type="predicted"/>
<dbReference type="AlphaFoldDB" id="A0A2N8K845"/>
<organism evidence="1 3">
    <name type="scientific">Achromobacter pulmonis</name>
    <dbReference type="NCBI Taxonomy" id="1389932"/>
    <lineage>
        <taxon>Bacteria</taxon>
        <taxon>Pseudomonadati</taxon>
        <taxon>Pseudomonadota</taxon>
        <taxon>Betaproteobacteria</taxon>
        <taxon>Burkholderiales</taxon>
        <taxon>Alcaligenaceae</taxon>
        <taxon>Achromobacter</taxon>
    </lineage>
</organism>
<evidence type="ECO:0000313" key="2">
    <source>
        <dbReference type="EMBL" id="PND31789.1"/>
    </source>
</evidence>